<evidence type="ECO:0000313" key="2">
    <source>
        <dbReference type="EMBL" id="RJX44586.1"/>
    </source>
</evidence>
<evidence type="ECO:0000313" key="3">
    <source>
        <dbReference type="Proteomes" id="UP000276588"/>
    </source>
</evidence>
<evidence type="ECO:0000256" key="1">
    <source>
        <dbReference type="SAM" id="MobiDB-lite"/>
    </source>
</evidence>
<dbReference type="OrthoDB" id="337272at2157"/>
<comment type="caution">
    <text evidence="2">The sequence shown here is derived from an EMBL/GenBank/DDBJ whole genome shotgun (WGS) entry which is preliminary data.</text>
</comment>
<protein>
    <submittedName>
        <fullName evidence="2">Uncharacterized protein</fullName>
    </submittedName>
</protein>
<dbReference type="PROSITE" id="PS51318">
    <property type="entry name" value="TAT"/>
    <property type="match status" value="1"/>
</dbReference>
<dbReference type="RefSeq" id="WP_120101278.1">
    <property type="nucleotide sequence ID" value="NZ_QKNY01000004.1"/>
</dbReference>
<feature type="region of interest" description="Disordered" evidence="1">
    <location>
        <begin position="22"/>
        <end position="55"/>
    </location>
</feature>
<gene>
    <name evidence="2" type="ORF">DM826_02950</name>
</gene>
<dbReference type="PROSITE" id="PS51257">
    <property type="entry name" value="PROKAR_LIPOPROTEIN"/>
    <property type="match status" value="1"/>
</dbReference>
<dbReference type="Proteomes" id="UP000276588">
    <property type="component" value="Unassembled WGS sequence"/>
</dbReference>
<dbReference type="InterPro" id="IPR006311">
    <property type="entry name" value="TAT_signal"/>
</dbReference>
<name>A0A3A6PRV9_9EURY</name>
<sequence length="188" mass="20444">MPSRRAFIAAVGGIATLAGCTAGRNRPASAAPNETTDQSATGNDDEGLVEPRRGPTGTVRQFYRALLAENVDALNATIVHSKSPTYPVESEHVPPAAFTEFEDVQIASVEEVSVQDLVVQRLGNPTQLGDWKEAMDADSVQYVHTTFYVTKPDEEQSYEANTVDYTVEDDGWYVRYDASKSTHGQADS</sequence>
<proteinExistence type="predicted"/>
<dbReference type="AlphaFoldDB" id="A0A3A6PRV9"/>
<organism evidence="2 3">
    <name type="scientific">Halonotius aquaticus</name>
    <dbReference type="NCBI Taxonomy" id="2216978"/>
    <lineage>
        <taxon>Archaea</taxon>
        <taxon>Methanobacteriati</taxon>
        <taxon>Methanobacteriota</taxon>
        <taxon>Stenosarchaea group</taxon>
        <taxon>Halobacteria</taxon>
        <taxon>Halobacteriales</taxon>
        <taxon>Haloferacaceae</taxon>
        <taxon>Halonotius</taxon>
    </lineage>
</organism>
<accession>A0A3A6PRV9</accession>
<feature type="compositionally biased region" description="Polar residues" evidence="1">
    <location>
        <begin position="32"/>
        <end position="42"/>
    </location>
</feature>
<reference evidence="2 3" key="1">
    <citation type="submission" date="2018-06" db="EMBL/GenBank/DDBJ databases">
        <title>Halonotius sp. F13-13 a new haloarchaeeon isolated from a solar saltern from Isla Cristina, Huelva, Spain.</title>
        <authorList>
            <person name="Duran-Viseras A."/>
            <person name="Sanchez-Porro C."/>
            <person name="Ventosa A."/>
        </authorList>
    </citation>
    <scope>NUCLEOTIDE SEQUENCE [LARGE SCALE GENOMIC DNA]</scope>
    <source>
        <strain evidence="2 3">F13-13</strain>
    </source>
</reference>
<dbReference type="EMBL" id="QKNY01000004">
    <property type="protein sequence ID" value="RJX44586.1"/>
    <property type="molecule type" value="Genomic_DNA"/>
</dbReference>
<keyword evidence="3" id="KW-1185">Reference proteome</keyword>